<dbReference type="OrthoDB" id="5348353at2"/>
<organism evidence="2 3">
    <name type="scientific">Roseateles asaccharophilus</name>
    <dbReference type="NCBI Taxonomy" id="582607"/>
    <lineage>
        <taxon>Bacteria</taxon>
        <taxon>Pseudomonadati</taxon>
        <taxon>Pseudomonadota</taxon>
        <taxon>Betaproteobacteria</taxon>
        <taxon>Burkholderiales</taxon>
        <taxon>Sphaerotilaceae</taxon>
        <taxon>Roseateles</taxon>
    </lineage>
</organism>
<dbReference type="Gene3D" id="2.10.70.10">
    <property type="entry name" value="Complement Module, domain 1"/>
    <property type="match status" value="1"/>
</dbReference>
<keyword evidence="3" id="KW-1185">Reference proteome</keyword>
<reference evidence="2 3" key="1">
    <citation type="submission" date="2019-03" db="EMBL/GenBank/DDBJ databases">
        <title>Genomic Encyclopedia of Type Strains, Phase IV (KMG-IV): sequencing the most valuable type-strain genomes for metagenomic binning, comparative biology and taxonomic classification.</title>
        <authorList>
            <person name="Goeker M."/>
        </authorList>
    </citation>
    <scope>NUCLEOTIDE SEQUENCE [LARGE SCALE GENOMIC DNA]</scope>
    <source>
        <strain evidence="2 3">DSM 25082</strain>
    </source>
</reference>
<gene>
    <name evidence="2" type="ORF">DFR39_10750</name>
</gene>
<accession>A0A4R6MYU1</accession>
<feature type="region of interest" description="Disordered" evidence="1">
    <location>
        <begin position="1"/>
        <end position="43"/>
    </location>
</feature>
<dbReference type="RefSeq" id="WP_133604317.1">
    <property type="nucleotide sequence ID" value="NZ_JAUFPJ010000008.1"/>
</dbReference>
<dbReference type="InterPro" id="IPR019600">
    <property type="entry name" value="Hemin_uptake_protein_HemP"/>
</dbReference>
<feature type="compositionally biased region" description="Polar residues" evidence="1">
    <location>
        <begin position="1"/>
        <end position="10"/>
    </location>
</feature>
<dbReference type="Proteomes" id="UP000295357">
    <property type="component" value="Unassembled WGS sequence"/>
</dbReference>
<dbReference type="EMBL" id="SNXE01000007">
    <property type="protein sequence ID" value="TDP07517.1"/>
    <property type="molecule type" value="Genomic_DNA"/>
</dbReference>
<proteinExistence type="predicted"/>
<evidence type="ECO:0000313" key="3">
    <source>
        <dbReference type="Proteomes" id="UP000295357"/>
    </source>
</evidence>
<dbReference type="Pfam" id="PF10636">
    <property type="entry name" value="hemP"/>
    <property type="match status" value="1"/>
</dbReference>
<evidence type="ECO:0000313" key="2">
    <source>
        <dbReference type="EMBL" id="TDP07517.1"/>
    </source>
</evidence>
<comment type="caution">
    <text evidence="2">The sequence shown here is derived from an EMBL/GenBank/DDBJ whole genome shotgun (WGS) entry which is preliminary data.</text>
</comment>
<dbReference type="AlphaFoldDB" id="A0A4R6MYU1"/>
<protein>
    <submittedName>
        <fullName evidence="2">Hemin uptake protein hemP</fullName>
    </submittedName>
</protein>
<evidence type="ECO:0000256" key="1">
    <source>
        <dbReference type="SAM" id="MobiDB-lite"/>
    </source>
</evidence>
<name>A0A4R6MYU1_9BURK</name>
<sequence>MSTTVHTLPRQTLAHEPGMPAASSLGLPPPQPGRRRLSSQSLMGQEREIEIEHAGQLYRLRLTSLGKLILTK</sequence>